<dbReference type="InterPro" id="IPR010620">
    <property type="entry name" value="SBBP_repeat"/>
</dbReference>
<organism evidence="3 4">
    <name type="scientific">Candidatus Opimibacter skivensis</name>
    <dbReference type="NCBI Taxonomy" id="2982028"/>
    <lineage>
        <taxon>Bacteria</taxon>
        <taxon>Pseudomonadati</taxon>
        <taxon>Bacteroidota</taxon>
        <taxon>Saprospiria</taxon>
        <taxon>Saprospirales</taxon>
        <taxon>Saprospiraceae</taxon>
        <taxon>Candidatus Opimibacter</taxon>
    </lineage>
</organism>
<evidence type="ECO:0000313" key="4">
    <source>
        <dbReference type="Proteomes" id="UP000808337"/>
    </source>
</evidence>
<keyword evidence="1" id="KW-0732">Signal</keyword>
<gene>
    <name evidence="3" type="ORF">IPP15_01945</name>
</gene>
<sequence>MQRILILTLLLSASISISGQFSIQTSLIFGGNSLDEAKDIAVNSDSTKIFIGARTFSTDGDIPGNNGGSDYWIQKRTIDGFPIWNRNYGGFGNDDLTNVMPHTDGGVIAFGTTRNDQGVYGTLHGQTGGWLMRTNNNGDLSFGAIFGGTISETAVDAYRHISGNVTMALEATSLELDNKVNHGVSDVWIVNVDAVFNTKWTALMGGSLKDSPAAITSDINSNIYVAATSYSNLTGLDVNAGGADVWVFKLGPQGNLLWQKNFGGSLDDVASDILVHKNGDVYITCHSASHDGDFGENYGSNDIWLIRLDNATGNTKQMVRYGGGSNDIGAKLDRYGLNKLVIAATSNSDDINLTGNKGLTDVWMLTIDLNGNIIHQMNYGGSAGDQAVDVMTIDTVFHVLSTTLSADKNVPVNTFSQQDMWYMTLNTNSPPCSEEFQCLPDSTLNNEIFPPSTGVLLCVEGCNAGLQPGPFFLQGPCSDFENATAFYKLTTGANADLLTLSVTSNDFNQPQIGLLKSVNCSNFTQVKCATGSNGSVLMQYITVTPFTTYVVAITDAEGNEGAFDFCATSIHVEFCNERDSLYVTHTSFGSPLHGPYEPGEKVQFCYELKDWNKLDCNGFQGLVPSFGPGWDPAGFDIFGMPLKVDSMLAPVSNNGFWDWYKLGDIRYNISNPINGFDGGQGMPAGWYFTNLNDPLPNSGPDETTGDIFDCLPTPDKWKVCFTLPVLEDCVTSMDASVSMRTFSDGEIGSHESLACAYDQEETFTANMVCCLHPGIEVITDKTICSKDTIILFPQTNIQPPVTYSWIAYPDNGITGSFSQNNALQFYQVLTNNTSGLIKVHYQLWASGSSCQTNPVEFDVYVRPLPTGRISLSGPNTICGGSTVTLNFDCTGTPPFAIELFRDNIFFANVLSEQMHLAIQVDPEFTSRFKIGSIHDGLCPGDGLGVVNVTVKPVGSTVIDTSICEGQSIVIGTQIFSESGTYSVTLNNGAANHCDSIVSLMLNVVPTTTETIEREICHGDTVFVLEVPYTETTDQIIEYFTPEGCSSFIHLTLTVYDTIYNEIAQTICFGDTLNFSGTDIYQPGDYFHVEESNPGCFHKTTLHLSVLPAIVINDLSIIGDNGTNNGAILVEILGGSPPFTFLWNNGRTTESLFGVQHGAYILTVTDSKGCTQKFNFVVPMVTGINDPVKAQFELKIWPTIVTGGEKLSVFSPNGNHVEIQQVQWWDTNGHLILSSDKFASGVPVSIDSPHAVSGSLCFVRITLADGNSSWFKVIIQ</sequence>
<dbReference type="PANTHER" id="PTHR42754:SF1">
    <property type="entry name" value="LIPOPROTEIN"/>
    <property type="match status" value="1"/>
</dbReference>
<evidence type="ECO:0000313" key="3">
    <source>
        <dbReference type="EMBL" id="MBK9981185.1"/>
    </source>
</evidence>
<name>A0A9D7SSY3_9BACT</name>
<protein>
    <submittedName>
        <fullName evidence="3">SprB repeat-containing protein</fullName>
    </submittedName>
</protein>
<dbReference type="AlphaFoldDB" id="A0A9D7SSY3"/>
<accession>A0A9D7SSY3</accession>
<feature type="signal peptide" evidence="1">
    <location>
        <begin position="1"/>
        <end position="18"/>
    </location>
</feature>
<feature type="domain" description="PKD-like" evidence="2">
    <location>
        <begin position="781"/>
        <end position="865"/>
    </location>
</feature>
<dbReference type="Pfam" id="PF13573">
    <property type="entry name" value="SprB"/>
    <property type="match status" value="1"/>
</dbReference>
<proteinExistence type="predicted"/>
<feature type="chain" id="PRO_5039084601" evidence="1">
    <location>
        <begin position="19"/>
        <end position="1275"/>
    </location>
</feature>
<reference evidence="3 4" key="1">
    <citation type="submission" date="2020-10" db="EMBL/GenBank/DDBJ databases">
        <title>Connecting structure to function with the recovery of over 1000 high-quality activated sludge metagenome-assembled genomes encoding full-length rRNA genes using long-read sequencing.</title>
        <authorList>
            <person name="Singleton C.M."/>
            <person name="Petriglieri F."/>
            <person name="Kristensen J.M."/>
            <person name="Kirkegaard R.H."/>
            <person name="Michaelsen T.Y."/>
            <person name="Andersen M.H."/>
            <person name="Karst S.M."/>
            <person name="Dueholm M.S."/>
            <person name="Nielsen P.H."/>
            <person name="Albertsen M."/>
        </authorList>
    </citation>
    <scope>NUCLEOTIDE SEQUENCE [LARGE SCALE GENOMIC DNA]</scope>
    <source>
        <strain evidence="3">Ribe_18-Q3-R11-54_MAXAC.273</strain>
    </source>
</reference>
<dbReference type="InterPro" id="IPR045828">
    <property type="entry name" value="PKD_Bacteroidetes"/>
</dbReference>
<dbReference type="Pfam" id="PF06739">
    <property type="entry name" value="SBBP"/>
    <property type="match status" value="1"/>
</dbReference>
<dbReference type="PANTHER" id="PTHR42754">
    <property type="entry name" value="ENDOGLUCANASE"/>
    <property type="match status" value="1"/>
</dbReference>
<comment type="caution">
    <text evidence="3">The sequence shown here is derived from an EMBL/GenBank/DDBJ whole genome shotgun (WGS) entry which is preliminary data.</text>
</comment>
<dbReference type="InterPro" id="IPR025667">
    <property type="entry name" value="SprB_repeat"/>
</dbReference>
<dbReference type="Gene3D" id="2.60.40.740">
    <property type="match status" value="1"/>
</dbReference>
<dbReference type="Pfam" id="PF19406">
    <property type="entry name" value="PKD_5"/>
    <property type="match status" value="1"/>
</dbReference>
<evidence type="ECO:0000259" key="2">
    <source>
        <dbReference type="Pfam" id="PF19406"/>
    </source>
</evidence>
<evidence type="ECO:0000256" key="1">
    <source>
        <dbReference type="SAM" id="SignalP"/>
    </source>
</evidence>
<dbReference type="EMBL" id="JADKGY010000001">
    <property type="protein sequence ID" value="MBK9981185.1"/>
    <property type="molecule type" value="Genomic_DNA"/>
</dbReference>
<dbReference type="Proteomes" id="UP000808337">
    <property type="component" value="Unassembled WGS sequence"/>
</dbReference>